<feature type="binding site" evidence="5">
    <location>
        <position position="196"/>
    </location>
    <ligand>
        <name>UTP</name>
        <dbReference type="ChEBI" id="CHEBI:46398"/>
    </ligand>
</feature>
<evidence type="ECO:0000256" key="5">
    <source>
        <dbReference type="PIRSR" id="PIRSR000806-2"/>
    </source>
</evidence>
<protein>
    <submittedName>
        <fullName evidence="6">UTP--glucose-1-phosphate uridylyltransferase</fullName>
    </submittedName>
</protein>
<feature type="binding site" evidence="4">
    <location>
        <position position="197"/>
    </location>
    <ligand>
        <name>substrate</name>
    </ligand>
</feature>
<organism evidence="6 7">
    <name type="scientific">Humidesulfovibrio mexicanus</name>
    <dbReference type="NCBI Taxonomy" id="147047"/>
    <lineage>
        <taxon>Bacteria</taxon>
        <taxon>Pseudomonadati</taxon>
        <taxon>Thermodesulfobacteriota</taxon>
        <taxon>Desulfovibrionia</taxon>
        <taxon>Desulfovibrionales</taxon>
        <taxon>Desulfovibrionaceae</taxon>
        <taxon>Humidesulfovibrio</taxon>
    </lineage>
</organism>
<dbReference type="SUPFAM" id="SSF53448">
    <property type="entry name" value="Nucleotide-diphospho-sugar transferases"/>
    <property type="match status" value="1"/>
</dbReference>
<dbReference type="InterPro" id="IPR029044">
    <property type="entry name" value="Nucleotide-diphossugar_trans"/>
</dbReference>
<dbReference type="AlphaFoldDB" id="A0A239BYS2"/>
<evidence type="ECO:0000256" key="4">
    <source>
        <dbReference type="PIRSR" id="PIRSR000806-1"/>
    </source>
</evidence>
<evidence type="ECO:0000313" key="7">
    <source>
        <dbReference type="Proteomes" id="UP000198324"/>
    </source>
</evidence>
<name>A0A239BYS2_9BACT</name>
<feature type="binding site" evidence="5">
    <location>
        <position position="372"/>
    </location>
    <ligand>
        <name>UTP</name>
        <dbReference type="ChEBI" id="CHEBI:46398"/>
    </ligand>
</feature>
<dbReference type="GO" id="GO:0006011">
    <property type="term" value="P:UDP-alpha-D-glucose metabolic process"/>
    <property type="evidence" value="ECO:0007669"/>
    <property type="project" value="InterPro"/>
</dbReference>
<evidence type="ECO:0000313" key="6">
    <source>
        <dbReference type="EMBL" id="SNS12799.1"/>
    </source>
</evidence>
<dbReference type="Pfam" id="PF01704">
    <property type="entry name" value="UDPGP"/>
    <property type="match status" value="1"/>
</dbReference>
<keyword evidence="3 6" id="KW-0548">Nucleotidyltransferase</keyword>
<proteinExistence type="inferred from homology"/>
<reference evidence="6 7" key="1">
    <citation type="submission" date="2017-06" db="EMBL/GenBank/DDBJ databases">
        <authorList>
            <person name="Kim H.J."/>
            <person name="Triplett B.A."/>
        </authorList>
    </citation>
    <scope>NUCLEOTIDE SEQUENCE [LARGE SCALE GENOMIC DNA]</scope>
    <source>
        <strain evidence="6 7">DSM 13116</strain>
    </source>
</reference>
<keyword evidence="2 6" id="KW-0808">Transferase</keyword>
<evidence type="ECO:0000256" key="1">
    <source>
        <dbReference type="ARBA" id="ARBA00010401"/>
    </source>
</evidence>
<gene>
    <name evidence="6" type="ORF">SAMN04488503_2869</name>
</gene>
<sequence>MKISCLATQDPAVHTMFKPFALKMEEHRIPSIVINIFKCFYTQIMQGAQGKLPDADISPLNDGEVPDYADLEGYAEAGREALAHTVVIKLNGGLGTSMGLERAKSLIPVKDGHSFLDIIARQAKVLRRKFKSPLPLVFMNSFKTHRDTMLKVEGLDNGDTGIPLAFVQHMYPKIVEADFSPADWPANPELEWNPPGHGDVYTALVTSGLLAKLLKRGYRYAFISNSDNLGAVMDARLLGYMAREELSFLMEVARRTHQDRKGGHLARLANGRLALRELAQCPEAELESFADIDKYRFFNTNSLWVDLRLLERVFVENLMMPLDLMLNPKTLDPRDPDSPPVLQVETAMGSAISAFENARAVLVPRTRFAPVKTTQDLLLVMSDCFVRTKLETIEQNPARTAPMPAIVLDQKFYKKIDMFQERFPKGAPSLLECERLEVHGDVRFGRNVRIRGVTRVVNRLRKQARVADGAVLEGEVLFG</sequence>
<feature type="binding site" evidence="5">
    <location>
        <position position="104"/>
    </location>
    <ligand>
        <name>UTP</name>
        <dbReference type="ChEBI" id="CHEBI:46398"/>
    </ligand>
</feature>
<dbReference type="Gene3D" id="2.160.10.10">
    <property type="entry name" value="Hexapeptide repeat proteins"/>
    <property type="match status" value="1"/>
</dbReference>
<dbReference type="Proteomes" id="UP000198324">
    <property type="component" value="Unassembled WGS sequence"/>
</dbReference>
<dbReference type="InterPro" id="IPR002618">
    <property type="entry name" value="UDPGP_fam"/>
</dbReference>
<dbReference type="InterPro" id="IPR016267">
    <property type="entry name" value="UDPGP_trans"/>
</dbReference>
<dbReference type="Gene3D" id="3.90.550.10">
    <property type="entry name" value="Spore Coat Polysaccharide Biosynthesis Protein SpsA, Chain A"/>
    <property type="match status" value="1"/>
</dbReference>
<evidence type="ECO:0000256" key="2">
    <source>
        <dbReference type="ARBA" id="ARBA00022679"/>
    </source>
</evidence>
<dbReference type="EMBL" id="FZOC01000006">
    <property type="protein sequence ID" value="SNS12799.1"/>
    <property type="molecule type" value="Genomic_DNA"/>
</dbReference>
<dbReference type="PIRSF" id="PIRSF000806">
    <property type="entry name" value="UDPGP"/>
    <property type="match status" value="1"/>
</dbReference>
<dbReference type="PANTHER" id="PTHR43511">
    <property type="match status" value="1"/>
</dbReference>
<evidence type="ECO:0000256" key="3">
    <source>
        <dbReference type="ARBA" id="ARBA00022695"/>
    </source>
</evidence>
<comment type="similarity">
    <text evidence="1">Belongs to the UDPGP type 1 family.</text>
</comment>
<dbReference type="RefSeq" id="WP_089275061.1">
    <property type="nucleotide sequence ID" value="NZ_FZOC01000006.1"/>
</dbReference>
<dbReference type="OrthoDB" id="9804758at2"/>
<accession>A0A239BYS2</accession>
<keyword evidence="7" id="KW-1185">Reference proteome</keyword>
<dbReference type="GO" id="GO:0003983">
    <property type="term" value="F:UTP:glucose-1-phosphate uridylyltransferase activity"/>
    <property type="evidence" value="ECO:0007669"/>
    <property type="project" value="InterPro"/>
</dbReference>
<dbReference type="FunFam" id="2.160.10.10:FF:000001">
    <property type="entry name" value="UTP--glucose-1-phosphate uridylyltransferase"/>
    <property type="match status" value="1"/>
</dbReference>
<feature type="binding site" evidence="5">
    <location>
        <position position="168"/>
    </location>
    <ligand>
        <name>UTP</name>
        <dbReference type="ChEBI" id="CHEBI:46398"/>
    </ligand>
</feature>
<feature type="binding site" evidence="5">
    <location>
        <position position="227"/>
    </location>
    <ligand>
        <name>UTP</name>
        <dbReference type="ChEBI" id="CHEBI:46398"/>
    </ligand>
</feature>